<dbReference type="Proteomes" id="UP000507954">
    <property type="component" value="Unassembled WGS sequence"/>
</dbReference>
<dbReference type="EMBL" id="CABFNB010000119">
    <property type="protein sequence ID" value="VTZ63677.1"/>
    <property type="molecule type" value="Genomic_DNA"/>
</dbReference>
<organism evidence="1">
    <name type="scientific">Sinorhizobium medicae</name>
    <dbReference type="NCBI Taxonomy" id="110321"/>
    <lineage>
        <taxon>Bacteria</taxon>
        <taxon>Pseudomonadati</taxon>
        <taxon>Pseudomonadota</taxon>
        <taxon>Alphaproteobacteria</taxon>
        <taxon>Hyphomicrobiales</taxon>
        <taxon>Rhizobiaceae</taxon>
        <taxon>Sinorhizobium/Ensifer group</taxon>
        <taxon>Sinorhizobium</taxon>
    </lineage>
</organism>
<gene>
    <name evidence="1" type="ORF">EMEDMD4_510054</name>
</gene>
<accession>A0A508X2D8</accession>
<proteinExistence type="predicted"/>
<reference evidence="1" key="1">
    <citation type="submission" date="2019-06" db="EMBL/GenBank/DDBJ databases">
        <authorList>
            <person name="Le Quere A."/>
            <person name="Colella S."/>
        </authorList>
    </citation>
    <scope>NUCLEOTIDE SEQUENCE</scope>
    <source>
        <strain evidence="1">EmedicaeMD41</strain>
    </source>
</reference>
<protein>
    <submittedName>
        <fullName evidence="1">Uncharacterized protein</fullName>
    </submittedName>
</protein>
<evidence type="ECO:0000313" key="1">
    <source>
        <dbReference type="EMBL" id="VTZ63677.1"/>
    </source>
</evidence>
<dbReference type="AlphaFoldDB" id="A0A508X2D8"/>
<sequence length="70" mass="7812">MLPYYGVTAFESGIGESRLEAAKTSFGKRVTVATHDWRLLLALRMLAVPHLPDHVYWTTGLRLVLGLDLS</sequence>
<name>A0A508X2D8_9HYPH</name>